<organism evidence="4 5">
    <name type="scientific">Parasitella parasitica</name>
    <dbReference type="NCBI Taxonomy" id="35722"/>
    <lineage>
        <taxon>Eukaryota</taxon>
        <taxon>Fungi</taxon>
        <taxon>Fungi incertae sedis</taxon>
        <taxon>Mucoromycota</taxon>
        <taxon>Mucoromycotina</taxon>
        <taxon>Mucoromycetes</taxon>
        <taxon>Mucorales</taxon>
        <taxon>Mucorineae</taxon>
        <taxon>Mucoraceae</taxon>
        <taxon>Parasitella</taxon>
    </lineage>
</organism>
<feature type="region of interest" description="Disordered" evidence="3">
    <location>
        <begin position="86"/>
        <end position="195"/>
    </location>
</feature>
<dbReference type="EMBL" id="LN726131">
    <property type="protein sequence ID" value="CEP11486.1"/>
    <property type="molecule type" value="Genomic_DNA"/>
</dbReference>
<dbReference type="OrthoDB" id="2135053at2759"/>
<gene>
    <name evidence="4" type="primary">PARPA_05322.1 scaffold 16736</name>
</gene>
<dbReference type="Pfam" id="PF08524">
    <property type="entry name" value="rRNA_processing"/>
    <property type="match status" value="1"/>
</dbReference>
<evidence type="ECO:0000313" key="5">
    <source>
        <dbReference type="Proteomes" id="UP000054107"/>
    </source>
</evidence>
<feature type="compositionally biased region" description="Basic and acidic residues" evidence="3">
    <location>
        <begin position="140"/>
        <end position="159"/>
    </location>
</feature>
<dbReference type="InterPro" id="IPR013730">
    <property type="entry name" value="Fyv7/TAP26"/>
</dbReference>
<evidence type="ECO:0000256" key="3">
    <source>
        <dbReference type="SAM" id="MobiDB-lite"/>
    </source>
</evidence>
<feature type="compositionally biased region" description="Basic and acidic residues" evidence="3">
    <location>
        <begin position="118"/>
        <end position="128"/>
    </location>
</feature>
<name>A0A0B7MZP0_9FUNG</name>
<dbReference type="Proteomes" id="UP000054107">
    <property type="component" value="Unassembled WGS sequence"/>
</dbReference>
<feature type="compositionally biased region" description="Acidic residues" evidence="3">
    <location>
        <begin position="95"/>
        <end position="117"/>
    </location>
</feature>
<evidence type="ECO:0000313" key="4">
    <source>
        <dbReference type="EMBL" id="CEP11486.1"/>
    </source>
</evidence>
<accession>A0A0B7MZP0</accession>
<feature type="region of interest" description="Disordered" evidence="3">
    <location>
        <begin position="1"/>
        <end position="25"/>
    </location>
</feature>
<evidence type="ECO:0000256" key="1">
    <source>
        <dbReference type="ARBA" id="ARBA00006800"/>
    </source>
</evidence>
<dbReference type="AlphaFoldDB" id="A0A0B7MZP0"/>
<dbReference type="STRING" id="35722.A0A0B7MZP0"/>
<feature type="compositionally biased region" description="Basic residues" evidence="3">
    <location>
        <begin position="1"/>
        <end position="23"/>
    </location>
</feature>
<comment type="similarity">
    <text evidence="1">Belongs to the FYV7 family.</text>
</comment>
<keyword evidence="5" id="KW-1185">Reference proteome</keyword>
<sequence>MLPKPQAKKLRKPLTSLQRKRKTMNSVKFTASKLTLPNFYPEQKRKYDLIHKAQVKSQYYKELNKNTNDDTPDYVKEIFGAERTIDKDGNVVELERDEQEEHLDPSSSEEECEDNNDNDDKSRREQKSAKSSKPNPFKVQLEERQRLRKESLNEKEERQKKYRQEKKARLSYYKGRSQERSKMLARTKKGQPKMASQMDVLLEKIQKTISE</sequence>
<evidence type="ECO:0000256" key="2">
    <source>
        <dbReference type="ARBA" id="ARBA00018780"/>
    </source>
</evidence>
<protein>
    <recommendedName>
        <fullName evidence="2">rRNA-processing protein FYV7</fullName>
    </recommendedName>
</protein>
<reference evidence="4 5" key="1">
    <citation type="submission" date="2014-09" db="EMBL/GenBank/DDBJ databases">
        <authorList>
            <person name="Ellenberger Sabrina"/>
        </authorList>
    </citation>
    <scope>NUCLEOTIDE SEQUENCE [LARGE SCALE GENOMIC DNA]</scope>
    <source>
        <strain evidence="4 5">CBS 412.66</strain>
    </source>
</reference>
<proteinExistence type="inferred from homology"/>